<protein>
    <submittedName>
        <fullName evidence="2">Uncharacterized protein</fullName>
    </submittedName>
</protein>
<evidence type="ECO:0000313" key="4">
    <source>
        <dbReference type="Proteomes" id="UP001231166"/>
    </source>
</evidence>
<gene>
    <name evidence="1" type="ORF">O4328_21475</name>
    <name evidence="2" type="ORF">Q5707_22420</name>
</gene>
<proteinExistence type="predicted"/>
<evidence type="ECO:0000313" key="1">
    <source>
        <dbReference type="EMBL" id="MCZ4586226.1"/>
    </source>
</evidence>
<organism evidence="2 4">
    <name type="scientific">Rhodococcus opacus</name>
    <name type="common">Nocardia opaca</name>
    <dbReference type="NCBI Taxonomy" id="37919"/>
    <lineage>
        <taxon>Bacteria</taxon>
        <taxon>Bacillati</taxon>
        <taxon>Actinomycetota</taxon>
        <taxon>Actinomycetes</taxon>
        <taxon>Mycobacteriales</taxon>
        <taxon>Nocardiaceae</taxon>
        <taxon>Rhodococcus</taxon>
    </lineage>
</organism>
<evidence type="ECO:0000313" key="2">
    <source>
        <dbReference type="EMBL" id="WLF44689.1"/>
    </source>
</evidence>
<dbReference type="EMBL" id="JAPWIS010000011">
    <property type="protein sequence ID" value="MCZ4586226.1"/>
    <property type="molecule type" value="Genomic_DNA"/>
</dbReference>
<accession>A0AAX3Y951</accession>
<dbReference type="InterPro" id="IPR024083">
    <property type="entry name" value="Fumarase/histidase_N"/>
</dbReference>
<dbReference type="RefSeq" id="WP_005260595.1">
    <property type="nucleotide sequence ID" value="NZ_CP082160.1"/>
</dbReference>
<dbReference type="Proteomes" id="UP001066327">
    <property type="component" value="Unassembled WGS sequence"/>
</dbReference>
<reference evidence="2" key="2">
    <citation type="submission" date="2023-07" db="EMBL/GenBank/DDBJ databases">
        <title>Genomic analysis of Rhodococcus opacus VOC-14 with glycol ethers degradation activity.</title>
        <authorList>
            <person name="Narkevich D.A."/>
            <person name="Hlushen A.M."/>
            <person name="Akhremchuk A.E."/>
            <person name="Sikolenko M.A."/>
            <person name="Valentovich L.N."/>
        </authorList>
    </citation>
    <scope>NUCLEOTIDE SEQUENCE</scope>
    <source>
        <strain evidence="2">VOC-14</strain>
    </source>
</reference>
<evidence type="ECO:0000313" key="3">
    <source>
        <dbReference type="Proteomes" id="UP001066327"/>
    </source>
</evidence>
<dbReference type="AlphaFoldDB" id="A0AAX3Y951"/>
<name>A0AAX3Y951_RHOOP</name>
<sequence>MENFAIAGTTTRQFPLLISASAMIERAARETNLQLGHLDEKRAGAVIDAGKKIRQA</sequence>
<reference evidence="1" key="1">
    <citation type="submission" date="2022-12" db="EMBL/GenBank/DDBJ databases">
        <authorList>
            <person name="Krivoruchko A.V."/>
            <person name="Elkin A."/>
        </authorList>
    </citation>
    <scope>NUCLEOTIDE SEQUENCE</scope>
    <source>
        <strain evidence="1">IEGM 249</strain>
    </source>
</reference>
<dbReference type="Gene3D" id="1.10.275.10">
    <property type="entry name" value="Fumarase/aspartase (N-terminal domain)"/>
    <property type="match status" value="1"/>
</dbReference>
<dbReference type="Proteomes" id="UP001231166">
    <property type="component" value="Chromosome"/>
</dbReference>
<dbReference type="EMBL" id="CP130953">
    <property type="protein sequence ID" value="WLF44689.1"/>
    <property type="molecule type" value="Genomic_DNA"/>
</dbReference>
<keyword evidence="3" id="KW-1185">Reference proteome</keyword>